<evidence type="ECO:0000256" key="3">
    <source>
        <dbReference type="ARBA" id="ARBA00022723"/>
    </source>
</evidence>
<accession>A0ABV7RLC4</accession>
<protein>
    <submittedName>
        <fullName evidence="9">Molybdenum cofactor guanylyltransferase</fullName>
    </submittedName>
</protein>
<keyword evidence="4" id="KW-0547">Nucleotide-binding</keyword>
<dbReference type="InterPro" id="IPR029044">
    <property type="entry name" value="Nucleotide-diphossugar_trans"/>
</dbReference>
<keyword evidence="3" id="KW-0479">Metal-binding</keyword>
<evidence type="ECO:0000313" key="9">
    <source>
        <dbReference type="EMBL" id="MFC3549406.1"/>
    </source>
</evidence>
<evidence type="ECO:0000256" key="2">
    <source>
        <dbReference type="ARBA" id="ARBA00022679"/>
    </source>
</evidence>
<dbReference type="Gene3D" id="3.90.550.10">
    <property type="entry name" value="Spore Coat Polysaccharide Biosynthesis Protein SpsA, Chain A"/>
    <property type="match status" value="1"/>
</dbReference>
<gene>
    <name evidence="9" type="ORF">ACFOLC_00070</name>
</gene>
<dbReference type="RefSeq" id="WP_386756634.1">
    <property type="nucleotide sequence ID" value="NZ_JBHRXK010000001.1"/>
</dbReference>
<feature type="domain" description="MobA-like NTP transferase" evidence="8">
    <location>
        <begin position="14"/>
        <end position="147"/>
    </location>
</feature>
<reference evidence="10" key="1">
    <citation type="journal article" date="2019" name="Int. J. Syst. Evol. Microbiol.">
        <title>The Global Catalogue of Microorganisms (GCM) 10K type strain sequencing project: providing services to taxonomists for standard genome sequencing and annotation.</title>
        <authorList>
            <consortium name="The Broad Institute Genomics Platform"/>
            <consortium name="The Broad Institute Genome Sequencing Center for Infectious Disease"/>
            <person name="Wu L."/>
            <person name="Ma J."/>
        </authorList>
    </citation>
    <scope>NUCLEOTIDE SEQUENCE [LARGE SCALE GENOMIC DNA]</scope>
    <source>
        <strain evidence="10">KCTC 42875</strain>
    </source>
</reference>
<dbReference type="Pfam" id="PF12804">
    <property type="entry name" value="NTP_transf_3"/>
    <property type="match status" value="1"/>
</dbReference>
<evidence type="ECO:0000256" key="1">
    <source>
        <dbReference type="ARBA" id="ARBA00022490"/>
    </source>
</evidence>
<dbReference type="InterPro" id="IPR025877">
    <property type="entry name" value="MobA-like_NTP_Trfase"/>
</dbReference>
<keyword evidence="10" id="KW-1185">Reference proteome</keyword>
<keyword evidence="6" id="KW-0342">GTP-binding</keyword>
<dbReference type="Proteomes" id="UP001595740">
    <property type="component" value="Unassembled WGS sequence"/>
</dbReference>
<keyword evidence="5" id="KW-0460">Magnesium</keyword>
<dbReference type="EMBL" id="JBHRXK010000001">
    <property type="protein sequence ID" value="MFC3549406.1"/>
    <property type="molecule type" value="Genomic_DNA"/>
</dbReference>
<dbReference type="PANTHER" id="PTHR19136:SF81">
    <property type="entry name" value="MOLYBDENUM COFACTOR GUANYLYLTRANSFERASE"/>
    <property type="match status" value="1"/>
</dbReference>
<comment type="caution">
    <text evidence="9">The sequence shown here is derived from an EMBL/GenBank/DDBJ whole genome shotgun (WGS) entry which is preliminary data.</text>
</comment>
<dbReference type="PANTHER" id="PTHR19136">
    <property type="entry name" value="MOLYBDENUM COFACTOR GUANYLYLTRANSFERASE"/>
    <property type="match status" value="1"/>
</dbReference>
<proteinExistence type="predicted"/>
<dbReference type="InterPro" id="IPR013482">
    <property type="entry name" value="Molybde_CF_guanTrfase"/>
</dbReference>
<evidence type="ECO:0000259" key="8">
    <source>
        <dbReference type="Pfam" id="PF12804"/>
    </source>
</evidence>
<keyword evidence="7" id="KW-0501">Molybdenum cofactor biosynthesis</keyword>
<keyword evidence="1" id="KW-0963">Cytoplasm</keyword>
<keyword evidence="9" id="KW-0548">Nucleotidyltransferase</keyword>
<dbReference type="GO" id="GO:0016779">
    <property type="term" value="F:nucleotidyltransferase activity"/>
    <property type="evidence" value="ECO:0007669"/>
    <property type="project" value="UniProtKB-KW"/>
</dbReference>
<organism evidence="9 10">
    <name type="scientific">Lysobacter cavernae</name>
    <dbReference type="NCBI Taxonomy" id="1685901"/>
    <lineage>
        <taxon>Bacteria</taxon>
        <taxon>Pseudomonadati</taxon>
        <taxon>Pseudomonadota</taxon>
        <taxon>Gammaproteobacteria</taxon>
        <taxon>Lysobacterales</taxon>
        <taxon>Lysobacteraceae</taxon>
        <taxon>Lysobacter</taxon>
    </lineage>
</organism>
<name>A0ABV7RLC4_9GAMM</name>
<sequence length="197" mass="20551">MTAHLPASQITLGILAGGRASRLGGTDKAWLERDGIAQVIRWQRRFALETAAVLVSANRDRDRYARSGLQVVADRTSIDIGPVAGIDALATACRTPWLLTVPVDLVGVNECLLPTLLAGATDNGAFAVDDDGTQPLVALWRVLPMRTAVEAVIAAGNGAVHALQAGLGMAAVRLDGVRFGNLNTPDDLAAAGVTIPR</sequence>
<evidence type="ECO:0000256" key="4">
    <source>
        <dbReference type="ARBA" id="ARBA00022741"/>
    </source>
</evidence>
<evidence type="ECO:0000256" key="6">
    <source>
        <dbReference type="ARBA" id="ARBA00023134"/>
    </source>
</evidence>
<evidence type="ECO:0000256" key="7">
    <source>
        <dbReference type="ARBA" id="ARBA00023150"/>
    </source>
</evidence>
<keyword evidence="2" id="KW-0808">Transferase</keyword>
<evidence type="ECO:0000256" key="5">
    <source>
        <dbReference type="ARBA" id="ARBA00022842"/>
    </source>
</evidence>
<dbReference type="CDD" id="cd02503">
    <property type="entry name" value="MobA"/>
    <property type="match status" value="1"/>
</dbReference>
<evidence type="ECO:0000313" key="10">
    <source>
        <dbReference type="Proteomes" id="UP001595740"/>
    </source>
</evidence>
<dbReference type="SUPFAM" id="SSF53448">
    <property type="entry name" value="Nucleotide-diphospho-sugar transferases"/>
    <property type="match status" value="1"/>
</dbReference>